<dbReference type="Gene3D" id="2.60.40.1120">
    <property type="entry name" value="Carboxypeptidase-like, regulatory domain"/>
    <property type="match status" value="3"/>
</dbReference>
<accession>A0A917SXB3</accession>
<reference evidence="11" key="2">
    <citation type="submission" date="2020-09" db="EMBL/GenBank/DDBJ databases">
        <authorList>
            <person name="Sun Q."/>
            <person name="Zhou Y."/>
        </authorList>
    </citation>
    <scope>NUCLEOTIDE SEQUENCE</scope>
    <source>
        <strain evidence="11">CGMCC 4.7308</strain>
    </source>
</reference>
<dbReference type="GO" id="GO:0005886">
    <property type="term" value="C:plasma membrane"/>
    <property type="evidence" value="ECO:0007669"/>
    <property type="project" value="UniProtKB-SubCell"/>
</dbReference>
<evidence type="ECO:0000313" key="12">
    <source>
        <dbReference type="Proteomes" id="UP000655208"/>
    </source>
</evidence>
<evidence type="ECO:0000256" key="2">
    <source>
        <dbReference type="ARBA" id="ARBA00007520"/>
    </source>
</evidence>
<dbReference type="Pfam" id="PF13620">
    <property type="entry name" value="CarboxypepD_reg"/>
    <property type="match status" value="3"/>
</dbReference>
<feature type="region of interest" description="Disordered" evidence="8">
    <location>
        <begin position="1"/>
        <end position="20"/>
    </location>
</feature>
<comment type="subcellular location">
    <subcellularLocation>
        <location evidence="1">Cell membrane</location>
        <topology evidence="1">Multi-pass membrane protein</topology>
    </subcellularLocation>
</comment>
<feature type="transmembrane region" description="Helical" evidence="9">
    <location>
        <begin position="379"/>
        <end position="401"/>
    </location>
</feature>
<feature type="transmembrane region" description="Helical" evidence="9">
    <location>
        <begin position="184"/>
        <end position="203"/>
    </location>
</feature>
<evidence type="ECO:0000256" key="9">
    <source>
        <dbReference type="SAM" id="Phobius"/>
    </source>
</evidence>
<dbReference type="Gene3D" id="1.20.1250.20">
    <property type="entry name" value="MFS general substrate transporter like domains"/>
    <property type="match status" value="1"/>
</dbReference>
<proteinExistence type="inferred from homology"/>
<feature type="transmembrane region" description="Helical" evidence="9">
    <location>
        <begin position="288"/>
        <end position="313"/>
    </location>
</feature>
<sequence>MSTTATRTTAPPAAPPNNGRVDMSHRQILEALSGLLLGLFVAILSSTVVSNALPTIIGNLGGGQAAYTWVVTASLLATTATTPIWGKLSDLFSKKLLVQLSLVVFVLGSAIAGLSQSSGMLIGARVIQGLGVGGLTALTQVCLAMMIPPRERGRYSGYMGAVFAVGTVAGPLVGGVIVDTSWLGWRWCFYVGVPFAVIAILVLQKTLHLPTFRRDDVRIDWLGAFLIMASVSLLLIWVTLAGHNYDWISWQSFVMVPGAILLGVLAVLVESRAKEPILPPWLFQSRTIVLAIVGSLFVGIAMFGATVYLSQYFQLSRGDSPTQSGISTMPLILGLFVSSLVSGRIITRTGRWKRWLVSGTVVMTIGFGLMGMLRSDTPYWWIALFMALIGIGVGMTMQNLVLSVQNVVPVNQLGVASAGVAFFRSLGGAVGVSVLGAVLANRVNAHIREGLTAIGVPVPASTGTEIPDLSTLPAPVAAVIERSYGIGFGDIFLIAAPLALLAVLAVLFIKEIPLRTSNALPGQAAGQGTEQLVEATEAGALAGGVGTEPVVADLADPDRQAQSSATARTRTVPAGAVSAALPSDGNGRLDGTLHRAVDSSVNGSANGAVNGSTNGAVNGSTNGAINGATNGAVGIPSATGATAHPLSNAGTISGTVTGSGGALAGTALTLMDDGGREVARTRTEPDGSFRVPVPTGGSYLLVATAAGHRPVAASVTVADGEVRRDLALVAACTVRGVVRDDEGRPRAGATVTVTDARGEVVASVVTGPAGQFAMTDLYAGAYIVTAFAGGSIPEARRVTLSDAGEVDADLTLIRTGTLTGTVSARSSDRPVAEAAVTVLDSTGAILESTVTGPDGGYEFAGLVPGDYTLVASGYAPVATAVRLAGGDLERHDLELSHDDDAGTLRHGRHALPESAPSAPSVPSELR</sequence>
<gene>
    <name evidence="11" type="ORF">GCM10011594_21170</name>
</gene>
<dbReference type="InterPro" id="IPR020846">
    <property type="entry name" value="MFS_dom"/>
</dbReference>
<feature type="transmembrane region" description="Helical" evidence="9">
    <location>
        <begin position="158"/>
        <end position="178"/>
    </location>
</feature>
<dbReference type="AlphaFoldDB" id="A0A917SXB3"/>
<feature type="transmembrane region" description="Helical" evidence="9">
    <location>
        <begin position="413"/>
        <end position="440"/>
    </location>
</feature>
<dbReference type="SUPFAM" id="SSF103473">
    <property type="entry name" value="MFS general substrate transporter"/>
    <property type="match status" value="1"/>
</dbReference>
<feature type="transmembrane region" description="Helical" evidence="9">
    <location>
        <begin position="65"/>
        <end position="84"/>
    </location>
</feature>
<evidence type="ECO:0000256" key="6">
    <source>
        <dbReference type="ARBA" id="ARBA00022989"/>
    </source>
</evidence>
<feature type="domain" description="Major facilitator superfamily (MFS) profile" evidence="10">
    <location>
        <begin position="31"/>
        <end position="514"/>
    </location>
</feature>
<feature type="transmembrane region" description="Helical" evidence="9">
    <location>
        <begin position="224"/>
        <end position="242"/>
    </location>
</feature>
<dbReference type="Proteomes" id="UP000655208">
    <property type="component" value="Unassembled WGS sequence"/>
</dbReference>
<feature type="region of interest" description="Disordered" evidence="8">
    <location>
        <begin position="898"/>
        <end position="926"/>
    </location>
</feature>
<name>A0A917SXB3_9ACTN</name>
<evidence type="ECO:0000256" key="4">
    <source>
        <dbReference type="ARBA" id="ARBA00022475"/>
    </source>
</evidence>
<feature type="transmembrane region" description="Helical" evidence="9">
    <location>
        <begin position="96"/>
        <end position="114"/>
    </location>
</feature>
<dbReference type="PANTHER" id="PTHR23501:SF197">
    <property type="entry name" value="COMD"/>
    <property type="match status" value="1"/>
</dbReference>
<evidence type="ECO:0000256" key="7">
    <source>
        <dbReference type="ARBA" id="ARBA00023136"/>
    </source>
</evidence>
<comment type="caution">
    <text evidence="11">The sequence shown here is derived from an EMBL/GenBank/DDBJ whole genome shotgun (WGS) entry which is preliminary data.</text>
</comment>
<dbReference type="Gene3D" id="1.20.1720.10">
    <property type="entry name" value="Multidrug resistance protein D"/>
    <property type="match status" value="1"/>
</dbReference>
<feature type="transmembrane region" description="Helical" evidence="9">
    <location>
        <begin position="325"/>
        <end position="343"/>
    </location>
</feature>
<feature type="compositionally biased region" description="Low complexity" evidence="8">
    <location>
        <begin position="1"/>
        <end position="11"/>
    </location>
</feature>
<feature type="transmembrane region" description="Helical" evidence="9">
    <location>
        <begin position="126"/>
        <end position="146"/>
    </location>
</feature>
<dbReference type="PROSITE" id="PS50850">
    <property type="entry name" value="MFS"/>
    <property type="match status" value="1"/>
</dbReference>
<evidence type="ECO:0000259" key="10">
    <source>
        <dbReference type="PROSITE" id="PS50850"/>
    </source>
</evidence>
<reference evidence="11" key="1">
    <citation type="journal article" date="2014" name="Int. J. Syst. Evol. Microbiol.">
        <title>Complete genome sequence of Corynebacterium casei LMG S-19264T (=DSM 44701T), isolated from a smear-ripened cheese.</title>
        <authorList>
            <consortium name="US DOE Joint Genome Institute (JGI-PGF)"/>
            <person name="Walter F."/>
            <person name="Albersmeier A."/>
            <person name="Kalinowski J."/>
            <person name="Ruckert C."/>
        </authorList>
    </citation>
    <scope>NUCLEOTIDE SEQUENCE</scope>
    <source>
        <strain evidence="11">CGMCC 4.7308</strain>
    </source>
</reference>
<keyword evidence="5 9" id="KW-0812">Transmembrane</keyword>
<evidence type="ECO:0000256" key="8">
    <source>
        <dbReference type="SAM" id="MobiDB-lite"/>
    </source>
</evidence>
<feature type="transmembrane region" description="Helical" evidence="9">
    <location>
        <begin position="248"/>
        <end position="268"/>
    </location>
</feature>
<feature type="transmembrane region" description="Helical" evidence="9">
    <location>
        <begin position="28"/>
        <end position="53"/>
    </location>
</feature>
<evidence type="ECO:0000313" key="11">
    <source>
        <dbReference type="EMBL" id="GGM00897.1"/>
    </source>
</evidence>
<dbReference type="InterPro" id="IPR036259">
    <property type="entry name" value="MFS_trans_sf"/>
</dbReference>
<dbReference type="Pfam" id="PF07690">
    <property type="entry name" value="MFS_1"/>
    <property type="match status" value="1"/>
</dbReference>
<evidence type="ECO:0000256" key="1">
    <source>
        <dbReference type="ARBA" id="ARBA00004651"/>
    </source>
</evidence>
<feature type="transmembrane region" description="Helical" evidence="9">
    <location>
        <begin position="491"/>
        <end position="509"/>
    </location>
</feature>
<dbReference type="InterPro" id="IPR013784">
    <property type="entry name" value="Carb-bd-like_fold"/>
</dbReference>
<protein>
    <submittedName>
        <fullName evidence="11">MFS transporter</fullName>
    </submittedName>
</protein>
<keyword evidence="12" id="KW-1185">Reference proteome</keyword>
<dbReference type="CDD" id="cd17502">
    <property type="entry name" value="MFS_Azr1_MDR_like"/>
    <property type="match status" value="1"/>
</dbReference>
<dbReference type="RefSeq" id="WP_229674260.1">
    <property type="nucleotide sequence ID" value="NZ_BMNA01000003.1"/>
</dbReference>
<dbReference type="PRINTS" id="PR01036">
    <property type="entry name" value="TCRTETB"/>
</dbReference>
<keyword evidence="6 9" id="KW-1133">Transmembrane helix</keyword>
<dbReference type="FunFam" id="1.20.1720.10:FF:000004">
    <property type="entry name" value="EmrB/QacA family drug resistance transporter"/>
    <property type="match status" value="1"/>
</dbReference>
<feature type="compositionally biased region" description="Low complexity" evidence="8">
    <location>
        <begin position="912"/>
        <end position="926"/>
    </location>
</feature>
<dbReference type="InterPro" id="IPR011701">
    <property type="entry name" value="MFS"/>
</dbReference>
<keyword evidence="3" id="KW-0813">Transport</keyword>
<evidence type="ECO:0000256" key="5">
    <source>
        <dbReference type="ARBA" id="ARBA00022692"/>
    </source>
</evidence>
<dbReference type="PANTHER" id="PTHR23501">
    <property type="entry name" value="MAJOR FACILITATOR SUPERFAMILY"/>
    <property type="match status" value="1"/>
</dbReference>
<dbReference type="SUPFAM" id="SSF49452">
    <property type="entry name" value="Starch-binding domain-like"/>
    <property type="match status" value="3"/>
</dbReference>
<keyword evidence="7 9" id="KW-0472">Membrane</keyword>
<dbReference type="GO" id="GO:0022857">
    <property type="term" value="F:transmembrane transporter activity"/>
    <property type="evidence" value="ECO:0007669"/>
    <property type="project" value="InterPro"/>
</dbReference>
<comment type="similarity">
    <text evidence="2">Belongs to the major facilitator superfamily. TCR/Tet family.</text>
</comment>
<keyword evidence="4" id="KW-1003">Cell membrane</keyword>
<dbReference type="EMBL" id="BMNA01000003">
    <property type="protein sequence ID" value="GGM00897.1"/>
    <property type="molecule type" value="Genomic_DNA"/>
</dbReference>
<organism evidence="11 12">
    <name type="scientific">Nakamurella endophytica</name>
    <dbReference type="NCBI Taxonomy" id="1748367"/>
    <lineage>
        <taxon>Bacteria</taxon>
        <taxon>Bacillati</taxon>
        <taxon>Actinomycetota</taxon>
        <taxon>Actinomycetes</taxon>
        <taxon>Nakamurellales</taxon>
        <taxon>Nakamurellaceae</taxon>
        <taxon>Nakamurella</taxon>
    </lineage>
</organism>
<evidence type="ECO:0000256" key="3">
    <source>
        <dbReference type="ARBA" id="ARBA00022448"/>
    </source>
</evidence>
<dbReference type="GO" id="GO:0030246">
    <property type="term" value="F:carbohydrate binding"/>
    <property type="evidence" value="ECO:0007669"/>
    <property type="project" value="InterPro"/>
</dbReference>